<organism evidence="11 12">
    <name type="scientific">Streptomyces parvus</name>
    <dbReference type="NCBI Taxonomy" id="66428"/>
    <lineage>
        <taxon>Bacteria</taxon>
        <taxon>Bacillati</taxon>
        <taxon>Actinomycetota</taxon>
        <taxon>Actinomycetes</taxon>
        <taxon>Kitasatosporales</taxon>
        <taxon>Streptomycetaceae</taxon>
        <taxon>Streptomyces</taxon>
    </lineage>
</organism>
<feature type="transmembrane region" description="Helical" evidence="9">
    <location>
        <begin position="175"/>
        <end position="195"/>
    </location>
</feature>
<protein>
    <submittedName>
        <fullName evidence="11">MFS transporter</fullName>
    </submittedName>
</protein>
<evidence type="ECO:0000256" key="7">
    <source>
        <dbReference type="ARBA" id="ARBA00023251"/>
    </source>
</evidence>
<dbReference type="Gene3D" id="1.20.1720.10">
    <property type="entry name" value="Multidrug resistance protein D"/>
    <property type="match status" value="1"/>
</dbReference>
<evidence type="ECO:0000256" key="2">
    <source>
        <dbReference type="ARBA" id="ARBA00022448"/>
    </source>
</evidence>
<comment type="subcellular location">
    <subcellularLocation>
        <location evidence="1">Cell membrane</location>
        <topology evidence="1">Multi-pass membrane protein</topology>
    </subcellularLocation>
</comment>
<keyword evidence="4 9" id="KW-0812">Transmembrane</keyword>
<accession>A0A5D4JL14</accession>
<evidence type="ECO:0000256" key="8">
    <source>
        <dbReference type="SAM" id="MobiDB-lite"/>
    </source>
</evidence>
<proteinExistence type="predicted"/>
<feature type="transmembrane region" description="Helical" evidence="9">
    <location>
        <begin position="442"/>
        <end position="461"/>
    </location>
</feature>
<comment type="caution">
    <text evidence="11">The sequence shown here is derived from an EMBL/GenBank/DDBJ whole genome shotgun (WGS) entry which is preliminary data.</text>
</comment>
<dbReference type="GO" id="GO:0046677">
    <property type="term" value="P:response to antibiotic"/>
    <property type="evidence" value="ECO:0007669"/>
    <property type="project" value="UniProtKB-KW"/>
</dbReference>
<dbReference type="SUPFAM" id="SSF103473">
    <property type="entry name" value="MFS general substrate transporter"/>
    <property type="match status" value="1"/>
</dbReference>
<keyword evidence="12" id="KW-1185">Reference proteome</keyword>
<evidence type="ECO:0000256" key="1">
    <source>
        <dbReference type="ARBA" id="ARBA00004651"/>
    </source>
</evidence>
<dbReference type="Gene3D" id="1.20.1250.20">
    <property type="entry name" value="MFS general substrate transporter like domains"/>
    <property type="match status" value="1"/>
</dbReference>
<evidence type="ECO:0000256" key="6">
    <source>
        <dbReference type="ARBA" id="ARBA00023136"/>
    </source>
</evidence>
<keyword evidence="2" id="KW-0813">Transport</keyword>
<feature type="compositionally biased region" description="Gly residues" evidence="8">
    <location>
        <begin position="481"/>
        <end position="497"/>
    </location>
</feature>
<feature type="transmembrane region" description="Helical" evidence="9">
    <location>
        <begin position="20"/>
        <end position="42"/>
    </location>
</feature>
<evidence type="ECO:0000256" key="3">
    <source>
        <dbReference type="ARBA" id="ARBA00022475"/>
    </source>
</evidence>
<dbReference type="Pfam" id="PF07690">
    <property type="entry name" value="MFS_1"/>
    <property type="match status" value="1"/>
</dbReference>
<feature type="transmembrane region" description="Helical" evidence="9">
    <location>
        <begin position="366"/>
        <end position="390"/>
    </location>
</feature>
<dbReference type="GO" id="GO:0005886">
    <property type="term" value="C:plasma membrane"/>
    <property type="evidence" value="ECO:0007669"/>
    <property type="project" value="UniProtKB-SubCell"/>
</dbReference>
<evidence type="ECO:0000256" key="9">
    <source>
        <dbReference type="SAM" id="Phobius"/>
    </source>
</evidence>
<feature type="region of interest" description="Disordered" evidence="8">
    <location>
        <begin position="467"/>
        <end position="522"/>
    </location>
</feature>
<keyword evidence="7" id="KW-0046">Antibiotic resistance</keyword>
<feature type="transmembrane region" description="Helical" evidence="9">
    <location>
        <begin position="57"/>
        <end position="75"/>
    </location>
</feature>
<feature type="transmembrane region" description="Helical" evidence="9">
    <location>
        <begin position="146"/>
        <end position="169"/>
    </location>
</feature>
<dbReference type="InterPro" id="IPR020846">
    <property type="entry name" value="MFS_dom"/>
</dbReference>
<feature type="compositionally biased region" description="Low complexity" evidence="8">
    <location>
        <begin position="467"/>
        <end position="480"/>
    </location>
</feature>
<feature type="transmembrane region" description="Helical" evidence="9">
    <location>
        <begin position="411"/>
        <end position="430"/>
    </location>
</feature>
<feature type="transmembrane region" description="Helical" evidence="9">
    <location>
        <begin position="278"/>
        <end position="301"/>
    </location>
</feature>
<evidence type="ECO:0000256" key="5">
    <source>
        <dbReference type="ARBA" id="ARBA00022989"/>
    </source>
</evidence>
<feature type="transmembrane region" description="Helical" evidence="9">
    <location>
        <begin position="307"/>
        <end position="329"/>
    </location>
</feature>
<evidence type="ECO:0000313" key="12">
    <source>
        <dbReference type="Proteomes" id="UP000323242"/>
    </source>
</evidence>
<feature type="domain" description="Major facilitator superfamily (MFS) profile" evidence="10">
    <location>
        <begin position="21"/>
        <end position="465"/>
    </location>
</feature>
<evidence type="ECO:0000256" key="4">
    <source>
        <dbReference type="ARBA" id="ARBA00022692"/>
    </source>
</evidence>
<gene>
    <name evidence="11" type="ORF">FY004_08815</name>
</gene>
<dbReference type="PANTHER" id="PTHR42718">
    <property type="entry name" value="MAJOR FACILITATOR SUPERFAMILY MULTIDRUG TRANSPORTER MFSC"/>
    <property type="match status" value="1"/>
</dbReference>
<dbReference type="CDD" id="cd17321">
    <property type="entry name" value="MFS_MMR_MDR_like"/>
    <property type="match status" value="1"/>
</dbReference>
<dbReference type="Proteomes" id="UP000323242">
    <property type="component" value="Unassembled WGS sequence"/>
</dbReference>
<feature type="transmembrane region" description="Helical" evidence="9">
    <location>
        <begin position="112"/>
        <end position="134"/>
    </location>
</feature>
<dbReference type="RefSeq" id="WP_148902025.1">
    <property type="nucleotide sequence ID" value="NZ_VSZQ01000035.1"/>
</dbReference>
<feature type="transmembrane region" description="Helical" evidence="9">
    <location>
        <begin position="87"/>
        <end position="106"/>
    </location>
</feature>
<name>A0A5D4JL14_9ACTN</name>
<dbReference type="PROSITE" id="PS50850">
    <property type="entry name" value="MFS"/>
    <property type="match status" value="1"/>
</dbReference>
<keyword evidence="5 9" id="KW-1133">Transmembrane helix</keyword>
<feature type="transmembrane region" description="Helical" evidence="9">
    <location>
        <begin position="207"/>
        <end position="227"/>
    </location>
</feature>
<evidence type="ECO:0000259" key="10">
    <source>
        <dbReference type="PROSITE" id="PS50850"/>
    </source>
</evidence>
<evidence type="ECO:0000313" key="11">
    <source>
        <dbReference type="EMBL" id="TYR64910.1"/>
    </source>
</evidence>
<reference evidence="11 12" key="1">
    <citation type="submission" date="2019-08" db="EMBL/GenBank/DDBJ databases">
        <title>Draft genome for granaticin producer strain Streptomyces parvus C05.</title>
        <authorList>
            <person name="Gonzalez-Pimentel J.L."/>
        </authorList>
    </citation>
    <scope>NUCLEOTIDE SEQUENCE [LARGE SCALE GENOMIC DNA]</scope>
    <source>
        <strain evidence="11 12">C05</strain>
    </source>
</reference>
<feature type="transmembrane region" description="Helical" evidence="9">
    <location>
        <begin position="341"/>
        <end position="360"/>
    </location>
</feature>
<dbReference type="PROSITE" id="PS00216">
    <property type="entry name" value="SUGAR_TRANSPORT_1"/>
    <property type="match status" value="1"/>
</dbReference>
<dbReference type="AlphaFoldDB" id="A0A5D4JL14"/>
<dbReference type="InterPro" id="IPR005829">
    <property type="entry name" value="Sugar_transporter_CS"/>
</dbReference>
<keyword evidence="6 9" id="KW-0472">Membrane</keyword>
<dbReference type="GO" id="GO:0022857">
    <property type="term" value="F:transmembrane transporter activity"/>
    <property type="evidence" value="ECO:0007669"/>
    <property type="project" value="InterPro"/>
</dbReference>
<keyword evidence="3" id="KW-1003">Cell membrane</keyword>
<dbReference type="PANTHER" id="PTHR42718:SF46">
    <property type="entry name" value="BLR6921 PROTEIN"/>
    <property type="match status" value="1"/>
</dbReference>
<dbReference type="InterPro" id="IPR036259">
    <property type="entry name" value="MFS_trans_sf"/>
</dbReference>
<dbReference type="EMBL" id="VSZQ01000035">
    <property type="protein sequence ID" value="TYR64910.1"/>
    <property type="molecule type" value="Genomic_DNA"/>
</dbReference>
<sequence length="522" mass="52836">MSDPQVTSRTAGTLGGRKQIALLVLCAQLFLDSMDVSLMGVALPELKDDLGLSAEELQWIISGYAVAYGGFLLLGGRAADLFGRRRMFFWGTAVFAVASLAGGFVSDGTLLIVSRVIKGVAAAFIAPAALSIIMTTFKEGPERNRAVGIFSLTGASGYAAGLVLSGVLTELNWRLTFFVPFVIAALVLAAVRYAVSPDPERAGERPGFDAFGAVTATGGVLLLVFALTRAPEVGWGSATTVLSLVASVALLVAFVIIQNRRAEPLVQLSIFRSRTLSTANVVGLTWACATIGWQFVALLYLQQVLDYSALGAGAAIVPMAAAILVTVNVTPRVINRFGLRVPAVAGLLLQGLGILLFLRADESSNYVTVLLPALILHGIGNGLSFPSFNVAGASGVADEQQGLATSLIQSALQLGGGLGVAVAAAVLATGGDEGGLASYHRAFLAVGLFSLAGALAAALGLGPARTPDPDGAADAPDASGATGGPNGASGATGGPDGASGATGARKGTADGSDPAVLEREGA</sequence>
<dbReference type="InterPro" id="IPR011701">
    <property type="entry name" value="MFS"/>
</dbReference>
<feature type="transmembrane region" description="Helical" evidence="9">
    <location>
        <begin position="233"/>
        <end position="257"/>
    </location>
</feature>